<evidence type="ECO:0000313" key="1">
    <source>
        <dbReference type="EMBL" id="PLW47985.1"/>
    </source>
</evidence>
<dbReference type="AlphaFoldDB" id="A0A2N5VDB3"/>
<proteinExistence type="predicted"/>
<gene>
    <name evidence="1" type="ORF">PCANC_09380</name>
</gene>
<reference evidence="1 2" key="1">
    <citation type="submission" date="2017-11" db="EMBL/GenBank/DDBJ databases">
        <title>De novo assembly and phasing of dikaryotic genomes from two isolates of Puccinia coronata f. sp. avenae, the causal agent of oat crown rust.</title>
        <authorList>
            <person name="Miller M.E."/>
            <person name="Zhang Y."/>
            <person name="Omidvar V."/>
            <person name="Sperschneider J."/>
            <person name="Schwessinger B."/>
            <person name="Raley C."/>
            <person name="Palmer J.M."/>
            <person name="Garnica D."/>
            <person name="Upadhyaya N."/>
            <person name="Rathjen J."/>
            <person name="Taylor J.M."/>
            <person name="Park R.F."/>
            <person name="Dodds P.N."/>
            <person name="Hirsch C.D."/>
            <person name="Kianian S.F."/>
            <person name="Figueroa M."/>
        </authorList>
    </citation>
    <scope>NUCLEOTIDE SEQUENCE [LARGE SCALE GENOMIC DNA]</scope>
    <source>
        <strain evidence="1">12NC29</strain>
    </source>
</reference>
<comment type="caution">
    <text evidence="1">The sequence shown here is derived from an EMBL/GenBank/DDBJ whole genome shotgun (WGS) entry which is preliminary data.</text>
</comment>
<dbReference type="EMBL" id="PGCJ01000106">
    <property type="protein sequence ID" value="PLW47985.1"/>
    <property type="molecule type" value="Genomic_DNA"/>
</dbReference>
<name>A0A2N5VDB3_9BASI</name>
<dbReference type="Proteomes" id="UP000235388">
    <property type="component" value="Unassembled WGS sequence"/>
</dbReference>
<protein>
    <submittedName>
        <fullName evidence="1">Uncharacterized protein</fullName>
    </submittedName>
</protein>
<sequence>MRTSSWNQPHFLLSQPGEKYIQKLVPAIKIFVTLSTRRWPIGQATITFHNHAPFRKYYPFLLFIAASATCRS</sequence>
<organism evidence="1 2">
    <name type="scientific">Puccinia coronata f. sp. avenae</name>
    <dbReference type="NCBI Taxonomy" id="200324"/>
    <lineage>
        <taxon>Eukaryota</taxon>
        <taxon>Fungi</taxon>
        <taxon>Dikarya</taxon>
        <taxon>Basidiomycota</taxon>
        <taxon>Pucciniomycotina</taxon>
        <taxon>Pucciniomycetes</taxon>
        <taxon>Pucciniales</taxon>
        <taxon>Pucciniaceae</taxon>
        <taxon>Puccinia</taxon>
    </lineage>
</organism>
<evidence type="ECO:0000313" key="2">
    <source>
        <dbReference type="Proteomes" id="UP000235388"/>
    </source>
</evidence>
<keyword evidence="2" id="KW-1185">Reference proteome</keyword>
<accession>A0A2N5VDB3</accession>